<dbReference type="EMBL" id="QCYK01000001">
    <property type="protein sequence ID" value="PUZ28091.1"/>
    <property type="molecule type" value="Genomic_DNA"/>
</dbReference>
<gene>
    <name evidence="1" type="ORF">DCC81_01000</name>
</gene>
<dbReference type="Proteomes" id="UP000244450">
    <property type="component" value="Unassembled WGS sequence"/>
</dbReference>
<evidence type="ECO:0000313" key="2">
    <source>
        <dbReference type="Proteomes" id="UP000244450"/>
    </source>
</evidence>
<proteinExistence type="predicted"/>
<keyword evidence="2" id="KW-1185">Reference proteome</keyword>
<reference evidence="1 2" key="1">
    <citation type="submission" date="2018-04" db="EMBL/GenBank/DDBJ databases">
        <title>Chitinophaga fuyangensis sp. nov., isolated from soil in a chemical factory.</title>
        <authorList>
            <person name="Chen K."/>
        </authorList>
    </citation>
    <scope>NUCLEOTIDE SEQUENCE [LARGE SCALE GENOMIC DNA]</scope>
    <source>
        <strain evidence="1 2">LY-1</strain>
    </source>
</reference>
<organism evidence="1 2">
    <name type="scientific">Chitinophaga parva</name>
    <dbReference type="NCBI Taxonomy" id="2169414"/>
    <lineage>
        <taxon>Bacteria</taxon>
        <taxon>Pseudomonadati</taxon>
        <taxon>Bacteroidota</taxon>
        <taxon>Chitinophagia</taxon>
        <taxon>Chitinophagales</taxon>
        <taxon>Chitinophagaceae</taxon>
        <taxon>Chitinophaga</taxon>
    </lineage>
</organism>
<evidence type="ECO:0000313" key="1">
    <source>
        <dbReference type="EMBL" id="PUZ28091.1"/>
    </source>
</evidence>
<sequence>MPLFSPGSISDVLFKLEMDKIKYIMVTNWDGHWDKFKSPVPGVQSTLFTQSMIKDPALAKGPWERKVPTLFIKKDRHNNFERAWRGIADNFAPDIYKDQPAVRFEVLLQEEVVCPLDIQSHRVGWHLNKTGFPLATVAETGLLRPPFFSKMQNCSWNDFEQYCFYLLRSIGINDLHTIAQQSQKGQADGFFDLPYLSVI</sequence>
<comment type="caution">
    <text evidence="1">The sequence shown here is derived from an EMBL/GenBank/DDBJ whole genome shotgun (WGS) entry which is preliminary data.</text>
</comment>
<accession>A0A2T7BKD4</accession>
<dbReference type="AlphaFoldDB" id="A0A2T7BKD4"/>
<name>A0A2T7BKD4_9BACT</name>
<protein>
    <submittedName>
        <fullName evidence="1">Uncharacterized protein</fullName>
    </submittedName>
</protein>